<reference evidence="5 6" key="1">
    <citation type="submission" date="2014-02" db="EMBL/GenBank/DDBJ databases">
        <title>Genome sequence of Brachybacterium phenoliresistens strain W13A50.</title>
        <authorList>
            <person name="Wang X."/>
        </authorList>
    </citation>
    <scope>NUCLEOTIDE SEQUENCE [LARGE SCALE GENOMIC DNA]</scope>
    <source>
        <strain evidence="5 6">W13A50</strain>
    </source>
</reference>
<name>Z9JY14_9MICO</name>
<dbReference type="InterPro" id="IPR046346">
    <property type="entry name" value="Aminoacid_DH-like_N_sf"/>
</dbReference>
<dbReference type="InterPro" id="IPR041121">
    <property type="entry name" value="SDH_C"/>
</dbReference>
<dbReference type="GO" id="GO:0004764">
    <property type="term" value="F:shikimate 3-dehydrogenase (NADP+) activity"/>
    <property type="evidence" value="ECO:0007669"/>
    <property type="project" value="InterPro"/>
</dbReference>
<dbReference type="InterPro" id="IPR036291">
    <property type="entry name" value="NAD(P)-bd_dom_sf"/>
</dbReference>
<dbReference type="PANTHER" id="PTHR21089">
    <property type="entry name" value="SHIKIMATE DEHYDROGENASE"/>
    <property type="match status" value="1"/>
</dbReference>
<dbReference type="Gene3D" id="3.40.50.10860">
    <property type="entry name" value="Leucine Dehydrogenase, chain A, domain 1"/>
    <property type="match status" value="1"/>
</dbReference>
<evidence type="ECO:0000259" key="4">
    <source>
        <dbReference type="Pfam" id="PF18317"/>
    </source>
</evidence>
<sequence length="291" mass="30227">MAEPGHATSNGRFAVVGSPIGHSLSPVLHRAAYRALGLDGPTYDAFEVPAGRLRQFLADGPGRDLRGLSVTMPGKPEAFALAAHHDAVSARLRISNTLVRADDGSWRAENHDVHGIVATFADHGLRGITRGGVLGSGATALSATDALAEMGAQEILFSARAPEKLAPLLAHAAERGAAGRVVDWSESRTVLSADAVVSAIAAPGSPPLRTAWESAGSLPVPAVFLDVLYDPWPSPLTELLAERGGAVASGLEMLVHQAARQVESMLGVDEGPVAPMMQAALEELARRADEA</sequence>
<evidence type="ECO:0000256" key="2">
    <source>
        <dbReference type="ARBA" id="ARBA00023141"/>
    </source>
</evidence>
<dbReference type="PANTHER" id="PTHR21089:SF1">
    <property type="entry name" value="BIFUNCTIONAL 3-DEHYDROQUINATE DEHYDRATASE_SHIKIMATE DEHYDROGENASE, CHLOROPLASTIC"/>
    <property type="match status" value="1"/>
</dbReference>
<protein>
    <submittedName>
        <fullName evidence="5">Shikimate dehydrogenase</fullName>
    </submittedName>
</protein>
<dbReference type="GO" id="GO:0005829">
    <property type="term" value="C:cytosol"/>
    <property type="evidence" value="ECO:0007669"/>
    <property type="project" value="TreeGrafter"/>
</dbReference>
<dbReference type="GO" id="GO:0009423">
    <property type="term" value="P:chorismate biosynthetic process"/>
    <property type="evidence" value="ECO:0007669"/>
    <property type="project" value="TreeGrafter"/>
</dbReference>
<dbReference type="AlphaFoldDB" id="Z9JY14"/>
<dbReference type="GO" id="GO:0019632">
    <property type="term" value="P:shikimate metabolic process"/>
    <property type="evidence" value="ECO:0007669"/>
    <property type="project" value="TreeGrafter"/>
</dbReference>
<dbReference type="Pfam" id="PF08501">
    <property type="entry name" value="Shikimate_dh_N"/>
    <property type="match status" value="1"/>
</dbReference>
<feature type="domain" description="Shikimate dehydrogenase substrate binding N-terminal" evidence="3">
    <location>
        <begin position="15"/>
        <end position="97"/>
    </location>
</feature>
<evidence type="ECO:0000313" key="6">
    <source>
        <dbReference type="Proteomes" id="UP000023067"/>
    </source>
</evidence>
<dbReference type="PATRIC" id="fig|396014.3.peg.303"/>
<dbReference type="RefSeq" id="WP_038370162.1">
    <property type="nucleotide sequence ID" value="NZ_BAAAOW010000001.1"/>
</dbReference>
<dbReference type="OrthoDB" id="9776868at2"/>
<comment type="caution">
    <text evidence="5">The sequence shown here is derived from an EMBL/GenBank/DDBJ whole genome shotgun (WGS) entry which is preliminary data.</text>
</comment>
<dbReference type="Proteomes" id="UP000023067">
    <property type="component" value="Unassembled WGS sequence"/>
</dbReference>
<proteinExistence type="predicted"/>
<keyword evidence="6" id="KW-1185">Reference proteome</keyword>
<keyword evidence="2" id="KW-0057">Aromatic amino acid biosynthesis</keyword>
<evidence type="ECO:0000259" key="3">
    <source>
        <dbReference type="Pfam" id="PF08501"/>
    </source>
</evidence>
<dbReference type="GO" id="GO:0009073">
    <property type="term" value="P:aromatic amino acid family biosynthetic process"/>
    <property type="evidence" value="ECO:0007669"/>
    <property type="project" value="UniProtKB-KW"/>
</dbReference>
<keyword evidence="2" id="KW-0028">Amino-acid biosynthesis</keyword>
<dbReference type="SUPFAM" id="SSF53223">
    <property type="entry name" value="Aminoacid dehydrogenase-like, N-terminal domain"/>
    <property type="match status" value="1"/>
</dbReference>
<dbReference type="SUPFAM" id="SSF51735">
    <property type="entry name" value="NAD(P)-binding Rossmann-fold domains"/>
    <property type="match status" value="1"/>
</dbReference>
<dbReference type="Pfam" id="PF18317">
    <property type="entry name" value="SDH_C"/>
    <property type="match status" value="1"/>
</dbReference>
<dbReference type="InterPro" id="IPR013708">
    <property type="entry name" value="Shikimate_DH-bd_N"/>
</dbReference>
<dbReference type="Gene3D" id="3.40.50.720">
    <property type="entry name" value="NAD(P)-binding Rossmann-like Domain"/>
    <property type="match status" value="1"/>
</dbReference>
<accession>Z9JY14</accession>
<dbReference type="eggNOG" id="COG0169">
    <property type="taxonomic scope" value="Bacteria"/>
</dbReference>
<feature type="domain" description="SDH C-terminal" evidence="4">
    <location>
        <begin position="250"/>
        <end position="281"/>
    </location>
</feature>
<comment type="pathway">
    <text evidence="1">Metabolic intermediate biosynthesis; chorismate biosynthesis; chorismate from D-erythrose 4-phosphate and phosphoenolpyruvate: step 4/7.</text>
</comment>
<dbReference type="InterPro" id="IPR022893">
    <property type="entry name" value="Shikimate_DH_fam"/>
</dbReference>
<evidence type="ECO:0000313" key="5">
    <source>
        <dbReference type="EMBL" id="EWS82682.1"/>
    </source>
</evidence>
<dbReference type="EMBL" id="JDYK01000002">
    <property type="protein sequence ID" value="EWS82682.1"/>
    <property type="molecule type" value="Genomic_DNA"/>
</dbReference>
<dbReference type="HOGENOM" id="CLU_044063_0_0_11"/>
<gene>
    <name evidence="5" type="ORF">BF93_06550</name>
</gene>
<dbReference type="GO" id="GO:0050661">
    <property type="term" value="F:NADP binding"/>
    <property type="evidence" value="ECO:0007669"/>
    <property type="project" value="TreeGrafter"/>
</dbReference>
<evidence type="ECO:0000256" key="1">
    <source>
        <dbReference type="ARBA" id="ARBA00004871"/>
    </source>
</evidence>
<dbReference type="STRING" id="396014.BF93_06550"/>
<organism evidence="5 6">
    <name type="scientific">Brachybacterium phenoliresistens</name>
    <dbReference type="NCBI Taxonomy" id="396014"/>
    <lineage>
        <taxon>Bacteria</taxon>
        <taxon>Bacillati</taxon>
        <taxon>Actinomycetota</taxon>
        <taxon>Actinomycetes</taxon>
        <taxon>Micrococcales</taxon>
        <taxon>Dermabacteraceae</taxon>
        <taxon>Brachybacterium</taxon>
    </lineage>
</organism>